<dbReference type="PANTHER" id="PTHR30055">
    <property type="entry name" value="HTH-TYPE TRANSCRIPTIONAL REGULATOR RUTR"/>
    <property type="match status" value="1"/>
</dbReference>
<evidence type="ECO:0000256" key="4">
    <source>
        <dbReference type="ARBA" id="ARBA00023163"/>
    </source>
</evidence>
<dbReference type="SUPFAM" id="SSF46689">
    <property type="entry name" value="Homeodomain-like"/>
    <property type="match status" value="1"/>
</dbReference>
<dbReference type="GO" id="GO:0003700">
    <property type="term" value="F:DNA-binding transcription factor activity"/>
    <property type="evidence" value="ECO:0007669"/>
    <property type="project" value="TreeGrafter"/>
</dbReference>
<gene>
    <name evidence="7" type="ORF">Ssi02_45670</name>
</gene>
<comment type="caution">
    <text evidence="7">The sequence shown here is derived from an EMBL/GenBank/DDBJ whole genome shotgun (WGS) entry which is preliminary data.</text>
</comment>
<dbReference type="InterPro" id="IPR039538">
    <property type="entry name" value="BetI_C"/>
</dbReference>
<dbReference type="GO" id="GO:0000976">
    <property type="term" value="F:transcription cis-regulatory region binding"/>
    <property type="evidence" value="ECO:0007669"/>
    <property type="project" value="TreeGrafter"/>
</dbReference>
<dbReference type="EMBL" id="BOOW01000029">
    <property type="protein sequence ID" value="GII94336.1"/>
    <property type="molecule type" value="Genomic_DNA"/>
</dbReference>
<keyword evidence="2" id="KW-0805">Transcription regulation</keyword>
<dbReference type="InterPro" id="IPR050109">
    <property type="entry name" value="HTH-type_TetR-like_transc_reg"/>
</dbReference>
<evidence type="ECO:0000259" key="6">
    <source>
        <dbReference type="PROSITE" id="PS50977"/>
    </source>
</evidence>
<keyword evidence="3 5" id="KW-0238">DNA-binding</keyword>
<name>A0A919V8K7_9ACTN</name>
<dbReference type="Gene3D" id="1.10.357.10">
    <property type="entry name" value="Tetracycline Repressor, domain 2"/>
    <property type="match status" value="1"/>
</dbReference>
<dbReference type="PROSITE" id="PS50977">
    <property type="entry name" value="HTH_TETR_2"/>
    <property type="match status" value="1"/>
</dbReference>
<evidence type="ECO:0000256" key="5">
    <source>
        <dbReference type="PROSITE-ProRule" id="PRU00335"/>
    </source>
</evidence>
<keyword evidence="8" id="KW-1185">Reference proteome</keyword>
<evidence type="ECO:0000313" key="7">
    <source>
        <dbReference type="EMBL" id="GII94336.1"/>
    </source>
</evidence>
<dbReference type="InterPro" id="IPR009057">
    <property type="entry name" value="Homeodomain-like_sf"/>
</dbReference>
<organism evidence="7 8">
    <name type="scientific">Sinosporangium siamense</name>
    <dbReference type="NCBI Taxonomy" id="1367973"/>
    <lineage>
        <taxon>Bacteria</taxon>
        <taxon>Bacillati</taxon>
        <taxon>Actinomycetota</taxon>
        <taxon>Actinomycetes</taxon>
        <taxon>Streptosporangiales</taxon>
        <taxon>Streptosporangiaceae</taxon>
        <taxon>Sinosporangium</taxon>
    </lineage>
</organism>
<evidence type="ECO:0000256" key="3">
    <source>
        <dbReference type="ARBA" id="ARBA00023125"/>
    </source>
</evidence>
<dbReference type="AlphaFoldDB" id="A0A919V8K7"/>
<evidence type="ECO:0000256" key="2">
    <source>
        <dbReference type="ARBA" id="ARBA00023015"/>
    </source>
</evidence>
<protein>
    <recommendedName>
        <fullName evidence="6">HTH tetR-type domain-containing protein</fullName>
    </recommendedName>
</protein>
<dbReference type="Proteomes" id="UP000606172">
    <property type="component" value="Unassembled WGS sequence"/>
</dbReference>
<feature type="DNA-binding region" description="H-T-H motif" evidence="5">
    <location>
        <begin position="31"/>
        <end position="50"/>
    </location>
</feature>
<dbReference type="RefSeq" id="WP_204028713.1">
    <property type="nucleotide sequence ID" value="NZ_BOOW01000029.1"/>
</dbReference>
<dbReference type="Pfam" id="PF13977">
    <property type="entry name" value="TetR_C_6"/>
    <property type="match status" value="1"/>
</dbReference>
<dbReference type="InterPro" id="IPR036271">
    <property type="entry name" value="Tet_transcr_reg_TetR-rel_C_sf"/>
</dbReference>
<evidence type="ECO:0000256" key="1">
    <source>
        <dbReference type="ARBA" id="ARBA00022491"/>
    </source>
</evidence>
<sequence>MPKKVDHHARRTLIADALMRVAATQGLEAVSIRHVAAEAGVSTGMVQHYFRTKDEMMRFAIDVVADRVKERVAAGGHGDTPKAAVRAFLVQMLPLDRTRVMEAHVALAYQAYAAVQPAVERGRPKNEATRAHIARRIRDAHEHAGTKPPCDPDLAATTLIGLVEGLGVQVLRRHYPGGHALAALDAYLDYAFGP</sequence>
<dbReference type="InterPro" id="IPR001647">
    <property type="entry name" value="HTH_TetR"/>
</dbReference>
<keyword evidence="1" id="KW-0678">Repressor</keyword>
<proteinExistence type="predicted"/>
<evidence type="ECO:0000313" key="8">
    <source>
        <dbReference type="Proteomes" id="UP000606172"/>
    </source>
</evidence>
<dbReference type="Pfam" id="PF00440">
    <property type="entry name" value="TetR_N"/>
    <property type="match status" value="1"/>
</dbReference>
<dbReference type="SUPFAM" id="SSF48498">
    <property type="entry name" value="Tetracyclin repressor-like, C-terminal domain"/>
    <property type="match status" value="1"/>
</dbReference>
<dbReference type="PANTHER" id="PTHR30055:SF234">
    <property type="entry name" value="HTH-TYPE TRANSCRIPTIONAL REGULATOR BETI"/>
    <property type="match status" value="1"/>
</dbReference>
<accession>A0A919V8K7</accession>
<feature type="domain" description="HTH tetR-type" evidence="6">
    <location>
        <begin position="8"/>
        <end position="68"/>
    </location>
</feature>
<reference evidence="7" key="1">
    <citation type="submission" date="2021-01" db="EMBL/GenBank/DDBJ databases">
        <title>Whole genome shotgun sequence of Sinosporangium siamense NBRC 109515.</title>
        <authorList>
            <person name="Komaki H."/>
            <person name="Tamura T."/>
        </authorList>
    </citation>
    <scope>NUCLEOTIDE SEQUENCE</scope>
    <source>
        <strain evidence="7">NBRC 109515</strain>
    </source>
</reference>
<keyword evidence="4" id="KW-0804">Transcription</keyword>